<proteinExistence type="predicted"/>
<gene>
    <name evidence="1" type="ORF">NP493_872g01027</name>
</gene>
<organism evidence="1 2">
    <name type="scientific">Ridgeia piscesae</name>
    <name type="common">Tubeworm</name>
    <dbReference type="NCBI Taxonomy" id="27915"/>
    <lineage>
        <taxon>Eukaryota</taxon>
        <taxon>Metazoa</taxon>
        <taxon>Spiralia</taxon>
        <taxon>Lophotrochozoa</taxon>
        <taxon>Annelida</taxon>
        <taxon>Polychaeta</taxon>
        <taxon>Sedentaria</taxon>
        <taxon>Canalipalpata</taxon>
        <taxon>Sabellida</taxon>
        <taxon>Siboglinidae</taxon>
        <taxon>Ridgeia</taxon>
    </lineage>
</organism>
<name>A0AAD9KLH1_RIDPI</name>
<protein>
    <submittedName>
        <fullName evidence="1">Uncharacterized protein</fullName>
    </submittedName>
</protein>
<evidence type="ECO:0000313" key="1">
    <source>
        <dbReference type="EMBL" id="KAK2173481.1"/>
    </source>
</evidence>
<dbReference type="Proteomes" id="UP001209878">
    <property type="component" value="Unassembled WGS sequence"/>
</dbReference>
<comment type="caution">
    <text evidence="1">The sequence shown here is derived from an EMBL/GenBank/DDBJ whole genome shotgun (WGS) entry which is preliminary data.</text>
</comment>
<accession>A0AAD9KLH1</accession>
<dbReference type="EMBL" id="JAODUO010000872">
    <property type="protein sequence ID" value="KAK2173481.1"/>
    <property type="molecule type" value="Genomic_DNA"/>
</dbReference>
<sequence length="66" mass="7396">MLARTLTNCDFLGLKKADLDIVLDNYPQLREQVIQMASHTRNCLQGSGCLVQTPLHTAKTCSHRLL</sequence>
<dbReference type="AlphaFoldDB" id="A0AAD9KLH1"/>
<evidence type="ECO:0000313" key="2">
    <source>
        <dbReference type="Proteomes" id="UP001209878"/>
    </source>
</evidence>
<keyword evidence="2" id="KW-1185">Reference proteome</keyword>
<reference evidence="1" key="1">
    <citation type="journal article" date="2023" name="Mol. Biol. Evol.">
        <title>Third-Generation Sequencing Reveals the Adaptive Role of the Epigenome in Three Deep-Sea Polychaetes.</title>
        <authorList>
            <person name="Perez M."/>
            <person name="Aroh O."/>
            <person name="Sun Y."/>
            <person name="Lan Y."/>
            <person name="Juniper S.K."/>
            <person name="Young C.R."/>
            <person name="Angers B."/>
            <person name="Qian P.Y."/>
        </authorList>
    </citation>
    <scope>NUCLEOTIDE SEQUENCE</scope>
    <source>
        <strain evidence="1">R07B-5</strain>
    </source>
</reference>